<comment type="caution">
    <text evidence="4">The sequence shown here is derived from an EMBL/GenBank/DDBJ whole genome shotgun (WGS) entry which is preliminary data.</text>
</comment>
<dbReference type="PANTHER" id="PTHR30486">
    <property type="entry name" value="TWITCHING MOTILITY PROTEIN PILT"/>
    <property type="match status" value="1"/>
</dbReference>
<evidence type="ECO:0000313" key="4">
    <source>
        <dbReference type="EMBL" id="MFD2614719.1"/>
    </source>
</evidence>
<feature type="region of interest" description="Disordered" evidence="2">
    <location>
        <begin position="1"/>
        <end position="37"/>
    </location>
</feature>
<dbReference type="Gene3D" id="3.30.450.380">
    <property type="match status" value="1"/>
</dbReference>
<dbReference type="RefSeq" id="WP_377605902.1">
    <property type="nucleotide sequence ID" value="NZ_JBHUME010000013.1"/>
</dbReference>
<proteinExistence type="inferred from homology"/>
<reference evidence="5" key="1">
    <citation type="journal article" date="2019" name="Int. J. Syst. Evol. Microbiol.">
        <title>The Global Catalogue of Microorganisms (GCM) 10K type strain sequencing project: providing services to taxonomists for standard genome sequencing and annotation.</title>
        <authorList>
            <consortium name="The Broad Institute Genomics Platform"/>
            <consortium name="The Broad Institute Genome Sequencing Center for Infectious Disease"/>
            <person name="Wu L."/>
            <person name="Ma J."/>
        </authorList>
    </citation>
    <scope>NUCLEOTIDE SEQUENCE [LARGE SCALE GENOMIC DNA]</scope>
    <source>
        <strain evidence="5">KCTC 3950</strain>
    </source>
</reference>
<dbReference type="EMBL" id="JBHUME010000013">
    <property type="protein sequence ID" value="MFD2614719.1"/>
    <property type="molecule type" value="Genomic_DNA"/>
</dbReference>
<dbReference type="InterPro" id="IPR050921">
    <property type="entry name" value="T4SS_GSP_E_ATPase"/>
</dbReference>
<dbReference type="Proteomes" id="UP001597541">
    <property type="component" value="Unassembled WGS sequence"/>
</dbReference>
<feature type="compositionally biased region" description="Basic and acidic residues" evidence="2">
    <location>
        <begin position="16"/>
        <end position="28"/>
    </location>
</feature>
<dbReference type="SUPFAM" id="SSF52540">
    <property type="entry name" value="P-loop containing nucleoside triphosphate hydrolases"/>
    <property type="match status" value="1"/>
</dbReference>
<evidence type="ECO:0000256" key="1">
    <source>
        <dbReference type="ARBA" id="ARBA00006611"/>
    </source>
</evidence>
<evidence type="ECO:0000256" key="2">
    <source>
        <dbReference type="SAM" id="MobiDB-lite"/>
    </source>
</evidence>
<comment type="similarity">
    <text evidence="1">Belongs to the GSP E family.</text>
</comment>
<name>A0ABW5PJJ1_9BACL</name>
<dbReference type="InterPro" id="IPR027417">
    <property type="entry name" value="P-loop_NTPase"/>
</dbReference>
<sequence length="464" mass="53221">MLPHRKIRSKYSVIEHMQRDNPNREKNNTKNSKSGYEHRSLEEVISIVQDYLKSYSGPAGDQDDHKELLHQAGLGNPSAQEKIKALIKQIIHEKTLYATIGQLQDRMSLSDAVFALTVGAMYIEDLYKGRDVEEVQVNDTDIYVMKDGVSLKYSRKFDSTEQVIRLQERLALYGRARISENRPICHTYMYNKARLTMTQAPYSAFPTITIRNFILKDPSLESLVEKGTLNTEMASFLELLVRYHASIIAAGGTKTGKTTTLYALAKAIPTMERILTLETEFEMMLHDRLPGRNIVPFQAVPDLNITMEEAFKPLLRESPDRIIIGEIRGAEASQAVQAALRGHDSLVSLHSKYRDMILTDIMDMVKQDGRTHDDQMLINRIGRAFNIVIYQRFVKENDYKNRRVMTEITEIVPSERGIELKPIFVWSHQNKSWERTGHKISEGLMEHMMSYGATVEEFKQLGVY</sequence>
<dbReference type="Gene3D" id="3.40.50.300">
    <property type="entry name" value="P-loop containing nucleotide triphosphate hydrolases"/>
    <property type="match status" value="1"/>
</dbReference>
<keyword evidence="5" id="KW-1185">Reference proteome</keyword>
<organism evidence="4 5">
    <name type="scientific">Paenibacillus gansuensis</name>
    <dbReference type="NCBI Taxonomy" id="306542"/>
    <lineage>
        <taxon>Bacteria</taxon>
        <taxon>Bacillati</taxon>
        <taxon>Bacillota</taxon>
        <taxon>Bacilli</taxon>
        <taxon>Bacillales</taxon>
        <taxon>Paenibacillaceae</taxon>
        <taxon>Paenibacillus</taxon>
    </lineage>
</organism>
<evidence type="ECO:0000313" key="5">
    <source>
        <dbReference type="Proteomes" id="UP001597541"/>
    </source>
</evidence>
<dbReference type="Pfam" id="PF00437">
    <property type="entry name" value="T2SSE"/>
    <property type="match status" value="1"/>
</dbReference>
<accession>A0ABW5PJJ1</accession>
<gene>
    <name evidence="4" type="ORF">ACFSUF_20095</name>
</gene>
<dbReference type="PANTHER" id="PTHR30486:SF6">
    <property type="entry name" value="TYPE IV PILUS RETRACTATION ATPASE PILT"/>
    <property type="match status" value="1"/>
</dbReference>
<dbReference type="InterPro" id="IPR001482">
    <property type="entry name" value="T2SS/T4SS_dom"/>
</dbReference>
<protein>
    <submittedName>
        <fullName evidence="4">ATPase, T2SS/T4P/T4SS family</fullName>
    </submittedName>
</protein>
<evidence type="ECO:0000259" key="3">
    <source>
        <dbReference type="Pfam" id="PF00437"/>
    </source>
</evidence>
<feature type="domain" description="Bacterial type II secretion system protein E" evidence="3">
    <location>
        <begin position="177"/>
        <end position="409"/>
    </location>
</feature>